<feature type="transmembrane region" description="Helical" evidence="2">
    <location>
        <begin position="110"/>
        <end position="129"/>
    </location>
</feature>
<protein>
    <submittedName>
        <fullName evidence="3">Fis family transcriptional regulator</fullName>
    </submittedName>
</protein>
<sequence length="186" mass="20643">MTSKFNPDNTYGQESAKDMDSLKRDREAWPTANRFKLISAYVDGEVTSAERSDVQQLLATDPDAKRLYNRLLMLRQAFRTMPVPPTEQPAQELAQQVFSKIDRRRNRRKFVWGGAALAAMFVGAVSVIVPNGPSPVPQIAESPKAEPLRIALNRPLLEIPKAPVSSPRPSVVIPEVNGNVNNPNLN</sequence>
<dbReference type="EMBL" id="CP017708">
    <property type="protein sequence ID" value="AOY79153.1"/>
    <property type="molecule type" value="Genomic_DNA"/>
</dbReference>
<gene>
    <name evidence="3" type="ORF">BJP36_03700</name>
</gene>
<dbReference type="AlphaFoldDB" id="A0A1D9FV20"/>
<keyword evidence="2" id="KW-0472">Membrane</keyword>
<evidence type="ECO:0000313" key="3">
    <source>
        <dbReference type="EMBL" id="AOY79153.1"/>
    </source>
</evidence>
<evidence type="ECO:0000256" key="2">
    <source>
        <dbReference type="SAM" id="Phobius"/>
    </source>
</evidence>
<feature type="compositionally biased region" description="Basic and acidic residues" evidence="1">
    <location>
        <begin position="15"/>
        <end position="25"/>
    </location>
</feature>
<evidence type="ECO:0000313" key="4">
    <source>
        <dbReference type="Proteomes" id="UP000176944"/>
    </source>
</evidence>
<reference evidence="4" key="1">
    <citation type="submission" date="2016-10" db="EMBL/GenBank/DDBJ databases">
        <title>Comparative genomics uncovers the prolific and rare metabolic potential of the cyanobacterial genus Moorea.</title>
        <authorList>
            <person name="Leao T."/>
            <person name="Castelao G."/>
            <person name="Korobeynikov A."/>
            <person name="Monroe E.A."/>
            <person name="Podell S."/>
            <person name="Glukhov E."/>
            <person name="Allen E."/>
            <person name="Gerwick W.H."/>
            <person name="Gerwick L."/>
        </authorList>
    </citation>
    <scope>NUCLEOTIDE SEQUENCE [LARGE SCALE GENOMIC DNA]</scope>
    <source>
        <strain evidence="4">JHB</strain>
    </source>
</reference>
<proteinExistence type="predicted"/>
<evidence type="ECO:0000256" key="1">
    <source>
        <dbReference type="SAM" id="MobiDB-lite"/>
    </source>
</evidence>
<dbReference type="Proteomes" id="UP000176944">
    <property type="component" value="Chromosome"/>
</dbReference>
<accession>A0A1D9FV20</accession>
<feature type="region of interest" description="Disordered" evidence="1">
    <location>
        <begin position="1"/>
        <end position="25"/>
    </location>
</feature>
<keyword evidence="2" id="KW-1133">Transmembrane helix</keyword>
<name>A0A1D9FV20_MOOP1</name>
<keyword evidence="2" id="KW-0812">Transmembrane</keyword>
<feature type="compositionally biased region" description="Polar residues" evidence="1">
    <location>
        <begin position="1"/>
        <end position="13"/>
    </location>
</feature>
<organism evidence="3 4">
    <name type="scientific">Moorena producens (strain JHB)</name>
    <dbReference type="NCBI Taxonomy" id="1454205"/>
    <lineage>
        <taxon>Bacteria</taxon>
        <taxon>Bacillati</taxon>
        <taxon>Cyanobacteriota</taxon>
        <taxon>Cyanophyceae</taxon>
        <taxon>Coleofasciculales</taxon>
        <taxon>Coleofasciculaceae</taxon>
        <taxon>Moorena</taxon>
    </lineage>
</organism>